<dbReference type="Gene3D" id="3.20.20.30">
    <property type="entry name" value="Luciferase-like domain"/>
    <property type="match status" value="1"/>
</dbReference>
<reference evidence="3" key="1">
    <citation type="submission" date="2016-03" db="EMBL/GenBank/DDBJ databases">
        <authorList>
            <person name="Ploux O."/>
        </authorList>
    </citation>
    <scope>NUCLEOTIDE SEQUENCE</scope>
    <source>
        <strain evidence="3">UC10</strain>
    </source>
</reference>
<accession>A0A1Y5PVB1</accession>
<evidence type="ECO:0000256" key="1">
    <source>
        <dbReference type="ARBA" id="ARBA00023002"/>
    </source>
</evidence>
<dbReference type="RefSeq" id="WP_184100641.1">
    <property type="nucleotide sequence ID" value="NZ_LT598653.1"/>
</dbReference>
<proteinExistence type="predicted"/>
<dbReference type="InterPro" id="IPR036661">
    <property type="entry name" value="Luciferase-like_sf"/>
</dbReference>
<dbReference type="KEGG" id="sphu:SPPYR_1425"/>
<evidence type="ECO:0000313" key="3">
    <source>
        <dbReference type="EMBL" id="SBV32545.1"/>
    </source>
</evidence>
<dbReference type="SUPFAM" id="SSF51679">
    <property type="entry name" value="Bacterial luciferase-like"/>
    <property type="match status" value="1"/>
</dbReference>
<dbReference type="InterPro" id="IPR022378">
    <property type="entry name" value="F420_OxRdatse_MSMEG2249_pred"/>
</dbReference>
<protein>
    <submittedName>
        <fullName evidence="3">Putative F420-dependent oxidoreductase, MSMEG_2249 family</fullName>
    </submittedName>
</protein>
<dbReference type="PANTHER" id="PTHR43244">
    <property type="match status" value="1"/>
</dbReference>
<gene>
    <name evidence="3" type="ORF">SPPYR_1425</name>
</gene>
<feature type="domain" description="Luciferase-like" evidence="2">
    <location>
        <begin position="17"/>
        <end position="321"/>
    </location>
</feature>
<dbReference type="EMBL" id="LT598653">
    <property type="protein sequence ID" value="SBV32545.1"/>
    <property type="molecule type" value="Genomic_DNA"/>
</dbReference>
<dbReference type="GO" id="GO:0016705">
    <property type="term" value="F:oxidoreductase activity, acting on paired donors, with incorporation or reduction of molecular oxygen"/>
    <property type="evidence" value="ECO:0007669"/>
    <property type="project" value="InterPro"/>
</dbReference>
<dbReference type="InterPro" id="IPR011251">
    <property type="entry name" value="Luciferase-like_dom"/>
</dbReference>
<dbReference type="Pfam" id="PF00296">
    <property type="entry name" value="Bac_luciferase"/>
    <property type="match status" value="1"/>
</dbReference>
<dbReference type="AlphaFoldDB" id="A0A1Y5PVB1"/>
<organism evidence="3">
    <name type="scientific">uncultured Sphingopyxis sp</name>
    <dbReference type="NCBI Taxonomy" id="310581"/>
    <lineage>
        <taxon>Bacteria</taxon>
        <taxon>Pseudomonadati</taxon>
        <taxon>Pseudomonadota</taxon>
        <taxon>Alphaproteobacteria</taxon>
        <taxon>Sphingomonadales</taxon>
        <taxon>Sphingomonadaceae</taxon>
        <taxon>Sphingopyxis</taxon>
        <taxon>environmental samples</taxon>
    </lineage>
</organism>
<dbReference type="InterPro" id="IPR050564">
    <property type="entry name" value="F420-G6PD/mer"/>
</dbReference>
<name>A0A1Y5PVB1_9SPHN</name>
<evidence type="ECO:0000259" key="2">
    <source>
        <dbReference type="Pfam" id="PF00296"/>
    </source>
</evidence>
<dbReference type="NCBIfam" id="TIGR03857">
    <property type="entry name" value="F420_MSMEG_2249"/>
    <property type="match status" value="1"/>
</dbReference>
<dbReference type="PANTHER" id="PTHR43244:SF1">
    <property type="entry name" value="5,10-METHYLENETETRAHYDROMETHANOPTERIN REDUCTASE"/>
    <property type="match status" value="1"/>
</dbReference>
<sequence>MNPNILSAYALPGRDADSRQAIRHAIEAERIGLGSIWASERWEGKETGAICGAISYATERVGIVAGLTHFTGRHPMVTAGLGATIQRLSGNRFTMGVGTSSPERLARQGFPVFKMAHMRDYADLLRRLWRGEKVSYDGILGRFDEMELLQPPEVAPPVILGATGPKALALGGEAFDGVVLHPFLTVEGARRSIAIVRGAAEKAGRDPASVKITACVVTAPDTISDAEKRRIVDARAMTYFRGPRLATALVNANGWDPAPLEALLGAGLHGSEPTGVDAEAVKRFAEAAQMIPAEWLTEGAAVGSAEYIAERYAAYLGAGADELLIHGSTPDGLEAVVKAYAAHG</sequence>
<keyword evidence="1" id="KW-0560">Oxidoreductase</keyword>